<dbReference type="InterPro" id="IPR006626">
    <property type="entry name" value="PbH1"/>
</dbReference>
<dbReference type="InterPro" id="IPR011009">
    <property type="entry name" value="Kinase-like_dom_sf"/>
</dbReference>
<dbReference type="InterPro" id="IPR012334">
    <property type="entry name" value="Pectin_lyas_fold"/>
</dbReference>
<dbReference type="Gene3D" id="1.10.510.10">
    <property type="entry name" value="Transferase(Phosphotransferase) domain 1"/>
    <property type="match status" value="1"/>
</dbReference>
<dbReference type="InterPro" id="IPR000719">
    <property type="entry name" value="Prot_kinase_dom"/>
</dbReference>
<evidence type="ECO:0000259" key="5">
    <source>
        <dbReference type="PROSITE" id="PS50011"/>
    </source>
</evidence>
<dbReference type="SUPFAM" id="SSF51126">
    <property type="entry name" value="Pectin lyase-like"/>
    <property type="match status" value="5"/>
</dbReference>
<reference evidence="6" key="1">
    <citation type="journal article" date="2022" name="bioRxiv">
        <title>Genomics of Preaxostyla Flagellates Illuminates Evolutionary Transitions and the Path Towards Mitochondrial Loss.</title>
        <authorList>
            <person name="Novak L.V.F."/>
            <person name="Treitli S.C."/>
            <person name="Pyrih J."/>
            <person name="Halakuc P."/>
            <person name="Pipaliya S.V."/>
            <person name="Vacek V."/>
            <person name="Brzon O."/>
            <person name="Soukal P."/>
            <person name="Eme L."/>
            <person name="Dacks J.B."/>
            <person name="Karnkowska A."/>
            <person name="Elias M."/>
            <person name="Hampl V."/>
        </authorList>
    </citation>
    <scope>NUCLEOTIDE SEQUENCE</scope>
    <source>
        <strain evidence="6">RCP-MX</strain>
    </source>
</reference>
<dbReference type="SUPFAM" id="SSF56112">
    <property type="entry name" value="Protein kinase-like (PK-like)"/>
    <property type="match status" value="1"/>
</dbReference>
<keyword evidence="4" id="KW-1133">Transmembrane helix</keyword>
<dbReference type="Gene3D" id="3.30.200.20">
    <property type="entry name" value="Phosphorylase Kinase, domain 1"/>
    <property type="match status" value="1"/>
</dbReference>
<evidence type="ECO:0000256" key="3">
    <source>
        <dbReference type="SAM" id="MobiDB-lite"/>
    </source>
</evidence>
<dbReference type="InterPro" id="IPR051681">
    <property type="entry name" value="Ser/Thr_Kinases-Pseudokinases"/>
</dbReference>
<feature type="compositionally biased region" description="Low complexity" evidence="3">
    <location>
        <begin position="2662"/>
        <end position="2672"/>
    </location>
</feature>
<proteinExistence type="predicted"/>
<organism evidence="6 7">
    <name type="scientific">Paratrimastix pyriformis</name>
    <dbReference type="NCBI Taxonomy" id="342808"/>
    <lineage>
        <taxon>Eukaryota</taxon>
        <taxon>Metamonada</taxon>
        <taxon>Preaxostyla</taxon>
        <taxon>Paratrimastigidae</taxon>
        <taxon>Paratrimastix</taxon>
    </lineage>
</organism>
<keyword evidence="4" id="KW-0472">Membrane</keyword>
<evidence type="ECO:0000256" key="1">
    <source>
        <dbReference type="ARBA" id="ARBA00022741"/>
    </source>
</evidence>
<feature type="domain" description="Protein kinase" evidence="5">
    <location>
        <begin position="2377"/>
        <end position="2641"/>
    </location>
</feature>
<dbReference type="CDD" id="cd13999">
    <property type="entry name" value="STKc_MAP3K-like"/>
    <property type="match status" value="1"/>
</dbReference>
<accession>A0ABQ8UP09</accession>
<comment type="caution">
    <text evidence="6">The sequence shown here is derived from an EMBL/GenBank/DDBJ whole genome shotgun (WGS) entry which is preliminary data.</text>
</comment>
<sequence length="2691" mass="284627">MPESTNILTFFFFPIMICIYGVCVSFHQWHMPETTNTDEQDARLDVVPLSPDLVCLTPCRHTPPPMSMLPPLPPVCLTPCRHTPPMSMLPLSPDLLTEVGELARGLVAQRWMELPAAPVELEPIDPPAVPPTAPSGLCPLETLIGSLTVAPDPDQAPANYFACLQETVQALVMDVRGLVTEGQRGRGVLTHLAEESFVPVIQRSFIEPTKRVAALPRISALQAAVTELQEQERLGQLVVERCVALAGILKQMVTGSAGVVMPLATLRQDLALINATHRQYGEALGQNRSLLEAFQLQCRRELEEARHALAAGRPLLLAKLRSNSNVIAQKEAAIVCLLKDRMSLQAARRAIVHEEVEAQAKTLRSLESVRVRLEEVARCQDRLSRTIDRERAVEALGRTLERKFCEEAGRQVQLLLTTRFENLTLNLTRATLHCTQQAAALQQGLLFRRAQLERSVTSMETAQQAVDGLLAQMRRNHTDVTGFLQTKAHNAATIAHLRAEQETITGRLTALAESLAPLGVTLPPPPTTTGEPLCLPDPFVISKEPPVQDEVGSCLLCHFPLVSAPGMPRAGRGAWTIQACAASLVGVFPVVPVLTTHLLRRGSTRLVPFVPTIQRKGGGSQLVRMCEAKGVWGHTDISPNPLNGRGIIDRRPRTGPAKREKKVLELRRTRTCSLLIRITLLGFPRKHHVPLYVLICVVLFGEASIVKATGDQPPCYIAHSGQDHSPCTDINQPCFSMDFAVHEQGCTSLIITSSTLNITQTIFIPQLAETFSISSPAGTTITCMGSSSALSGTVLPTSALHSLILTNLTFANCTDPNFGGAVRINTTSPQPLAISVQSCAFTGCHAGCGGGCVDVWAGPESGGITISIDQSLFHNGRVALRECTTAEGHVGGAALRVLNQGSPNTGRVSVTRCHFSENVLATSNPTMTFFATGGAIMLFQVGNVSLISTNFTNNEIWHAGGGLGGAVYLENAVRVDVDAVRVLSSTVQSYSSDASGAFVILSPGQQPLSDAHISIHGCTFMSNSAESGVNQAHGAALLIDQFPGPAVLSDCIFANNSAEGSSVGLGGALYAVDVTGGVTLIRSSFSANIADGMEAHGGAVYAVSTPTTISACVFSGCSVRTDGLGAGSAVMIMLPARVVVVDQTTFRGNRVTAGRQEQLCGGALSVANNDQLAPIRIRGSAFFDNAISSTARAGGGGLAVMFPGSAELSVVNCTFSGNRVSASPVFGGGLMVSGGLGGVSLDNCTFDQNSILGPTAKGGGAYLAARQIAINQCVFHQNTIEAGTTAAGAGLSLEKNGDTSATISNCYFVENSLSSAGGASGMGIYTDNLSNITIVRSSFWRNKAAGLNVTGGAMALYAPYDAVARVTLHAVQIGENHINCQKWCGGVGMFLIGQQTTIVTITSCHFGQNGMLGDHCYGGALMLSGLMYLHMADTWLADNWITGSTTASGGALAVEDSLVRGLMITNCTFSNNTVSSGTQSTGGAVAIADRSQHSSPIPVLFEGVTFVGNLVQGKGTAEGGALFVHGSSTDPKGWLAVDLIDCTLLRNLGDSLSGRGGAVSINPLFSDSGAGGNVRVNLVRVNFTENEMNTVSESEGGGLYTTNDVIATLSWVIFTSNRVTGKTSTGGAFSALAPLYVALDNVSFIENYAIASVWAAGGALAIRNFSDMGTYTSVLDSVHFRKNIVLCPGCVARGGALYLEHMTQSILNEVTFVGATMTAVVLPLFEAGGCLFARGQFHISNSTFTGCQAQNGGGMMVAGGAAVKNCSFVECRASNEGGAALVNGPATFENCACQSCQARTGGCISATSGTSGPASTATPLLLLSQSSFISNGAVQAGGALAAVSSYVHAADCVFDKNWVEAGGGGALSIQGTYLLLDRANLSENVAREGAALSATLGSQVASTDVRYLLNSAHSGAVWFLSHSDLNATRDHILGSESNYGSGFFQDAVVRLTDTHWNFNRAYSSGGAIEACASQVEISGSEFRGCMSTLGGVIHMENHTRVVATDSVFSGNVATSGGAVYSWTDSEWNFTRCLFASNQAQFGGAICSTFDRSLWLVESQFTGNVATREGSGVFFDVPSIIAHQATDAQYRLAVDRCRFERQIGGSRTVPDAVPGAVISLNAVNASLSETAFDSNFGGALLLQKGARATLGTGCRFSGNSALVGPHVDRSVNIWMQGASAVTVGDLEPMTDPAMHTLWIYADATSQIDLSSDNATLLPLLAGTIRGATPGSPVARFQVPLLRVTGVDLASVNSWANYAPVCYFVVAGEPVLSMPFVVSNASNPEGSCVLPDSTRTARYTLLLSNDGHQNITVGTFETYIDYQATVTHVLIGAGVALAVGVLVLLGYITFRWLRLRRATSIELASWRSYQVATVDFANLKILQRIGHGAAGEVFKGDLNGTTVAVKRLFDTSQSAAQLADFKREVAMMRTLRHPYIVALIGATFENPKLIITEFMGRGSLFTLLHDETVRMPTELRLRMALDMAKGLNYLHTLRPPILHRDIKSQNMLVTDDLRVKVSDFGISRLSQEAGITTAAGTPAYLRRVRTDTTGWYVPGSAPNYFPGLSVVLWELATRQVPWADTPPLRVMMTVAGGARLPIPDTADCPPVLADLIRRCFEEKPEARPTMQQVVDLLGPAVDSHPHTDSSAGGPPRRSSRRPSRKQPADASTSSSSSFRADRSQPLLVAGEDAEPDL</sequence>
<feature type="transmembrane region" description="Helical" evidence="4">
    <location>
        <begin position="7"/>
        <end position="29"/>
    </location>
</feature>
<dbReference type="InterPro" id="IPR011050">
    <property type="entry name" value="Pectin_lyase_fold/virulence"/>
</dbReference>
<dbReference type="Proteomes" id="UP001141327">
    <property type="component" value="Unassembled WGS sequence"/>
</dbReference>
<evidence type="ECO:0000256" key="2">
    <source>
        <dbReference type="ARBA" id="ARBA00022840"/>
    </source>
</evidence>
<evidence type="ECO:0000256" key="4">
    <source>
        <dbReference type="SAM" id="Phobius"/>
    </source>
</evidence>
<name>A0ABQ8UP09_9EUKA</name>
<keyword evidence="6" id="KW-0808">Transferase</keyword>
<dbReference type="SMART" id="SM00220">
    <property type="entry name" value="S_TKc"/>
    <property type="match status" value="1"/>
</dbReference>
<dbReference type="SMART" id="SM00710">
    <property type="entry name" value="PbH1"/>
    <property type="match status" value="16"/>
</dbReference>
<keyword evidence="6" id="KW-0418">Kinase</keyword>
<keyword evidence="4" id="KW-0812">Transmembrane</keyword>
<dbReference type="InterPro" id="IPR008271">
    <property type="entry name" value="Ser/Thr_kinase_AS"/>
</dbReference>
<dbReference type="PROSITE" id="PS50011">
    <property type="entry name" value="PROTEIN_KINASE_DOM"/>
    <property type="match status" value="1"/>
</dbReference>
<keyword evidence="1" id="KW-0547">Nucleotide-binding</keyword>
<feature type="transmembrane region" description="Helical" evidence="4">
    <location>
        <begin position="2327"/>
        <end position="2348"/>
    </location>
</feature>
<feature type="region of interest" description="Disordered" evidence="3">
    <location>
        <begin position="2633"/>
        <end position="2691"/>
    </location>
</feature>
<dbReference type="PROSITE" id="PS00108">
    <property type="entry name" value="PROTEIN_KINASE_ST"/>
    <property type="match status" value="1"/>
</dbReference>
<dbReference type="PANTHER" id="PTHR44329">
    <property type="entry name" value="SERINE/THREONINE-PROTEIN KINASE TNNI3K-RELATED"/>
    <property type="match status" value="1"/>
</dbReference>
<evidence type="ECO:0000313" key="6">
    <source>
        <dbReference type="EMBL" id="KAJ4458460.1"/>
    </source>
</evidence>
<gene>
    <name evidence="6" type="ORF">PAPYR_5854</name>
</gene>
<dbReference type="InterPro" id="IPR001245">
    <property type="entry name" value="Ser-Thr/Tyr_kinase_cat_dom"/>
</dbReference>
<keyword evidence="7" id="KW-1185">Reference proteome</keyword>
<dbReference type="GO" id="GO:0016301">
    <property type="term" value="F:kinase activity"/>
    <property type="evidence" value="ECO:0007669"/>
    <property type="project" value="UniProtKB-KW"/>
</dbReference>
<dbReference type="Pfam" id="PF13229">
    <property type="entry name" value="Beta_helix"/>
    <property type="match status" value="1"/>
</dbReference>
<dbReference type="InterPro" id="IPR039448">
    <property type="entry name" value="Beta_helix"/>
</dbReference>
<protein>
    <submittedName>
        <fullName evidence="6">Serine/threonine-protein kinase CTR1</fullName>
    </submittedName>
</protein>
<dbReference type="Pfam" id="PF07714">
    <property type="entry name" value="PK_Tyr_Ser-Thr"/>
    <property type="match status" value="1"/>
</dbReference>
<dbReference type="Gene3D" id="2.160.20.10">
    <property type="entry name" value="Single-stranded right-handed beta-helix, Pectin lyase-like"/>
    <property type="match status" value="2"/>
</dbReference>
<keyword evidence="2" id="KW-0067">ATP-binding</keyword>
<dbReference type="PANTHER" id="PTHR44329:SF298">
    <property type="entry name" value="MIXED LINEAGE KINASE DOMAIN-LIKE PROTEIN"/>
    <property type="match status" value="1"/>
</dbReference>
<dbReference type="EMBL" id="JAPMOS010000029">
    <property type="protein sequence ID" value="KAJ4458460.1"/>
    <property type="molecule type" value="Genomic_DNA"/>
</dbReference>
<evidence type="ECO:0000313" key="7">
    <source>
        <dbReference type="Proteomes" id="UP001141327"/>
    </source>
</evidence>